<dbReference type="AlphaFoldDB" id="A0A7S2IVP4"/>
<proteinExistence type="predicted"/>
<keyword evidence="1" id="KW-0812">Transmembrane</keyword>
<dbReference type="InterPro" id="IPR057191">
    <property type="entry name" value="DUF7869"/>
</dbReference>
<feature type="transmembrane region" description="Helical" evidence="1">
    <location>
        <begin position="31"/>
        <end position="48"/>
    </location>
</feature>
<feature type="transmembrane region" description="Helical" evidence="1">
    <location>
        <begin position="99"/>
        <end position="121"/>
    </location>
</feature>
<dbReference type="PANTHER" id="PTHR33153:SF3">
    <property type="entry name" value="TRAFFICKING PROTEIN PARTICLE COMPLEX SUBUNIT 11 DOMAIN-CONTAINING PROTEIN"/>
    <property type="match status" value="1"/>
</dbReference>
<dbReference type="PANTHER" id="PTHR33153">
    <property type="entry name" value="MYND-TYPE DOMAIN-CONTAINING PROTEIN"/>
    <property type="match status" value="1"/>
</dbReference>
<evidence type="ECO:0000256" key="1">
    <source>
        <dbReference type="SAM" id="Phobius"/>
    </source>
</evidence>
<dbReference type="EMBL" id="HBGU01069471">
    <property type="protein sequence ID" value="CAD9530562.1"/>
    <property type="molecule type" value="Transcribed_RNA"/>
</dbReference>
<reference evidence="3" key="1">
    <citation type="submission" date="2021-01" db="EMBL/GenBank/DDBJ databases">
        <authorList>
            <person name="Corre E."/>
            <person name="Pelletier E."/>
            <person name="Niang G."/>
            <person name="Scheremetjew M."/>
            <person name="Finn R."/>
            <person name="Kale V."/>
            <person name="Holt S."/>
            <person name="Cochrane G."/>
            <person name="Meng A."/>
            <person name="Brown T."/>
            <person name="Cohen L."/>
        </authorList>
    </citation>
    <scope>NUCLEOTIDE SEQUENCE</scope>
    <source>
        <strain evidence="3">UTEX LB 985</strain>
    </source>
</reference>
<dbReference type="Pfam" id="PF25273">
    <property type="entry name" value="DUF7869"/>
    <property type="match status" value="1"/>
</dbReference>
<feature type="transmembrane region" description="Helical" evidence="1">
    <location>
        <begin position="133"/>
        <end position="155"/>
    </location>
</feature>
<accession>A0A7S2IVP4</accession>
<keyword evidence="1" id="KW-1133">Transmembrane helix</keyword>
<feature type="transmembrane region" description="Helical" evidence="1">
    <location>
        <begin position="60"/>
        <end position="79"/>
    </location>
</feature>
<name>A0A7S2IVP4_9EUKA</name>
<keyword evidence="1" id="KW-0472">Membrane</keyword>
<evidence type="ECO:0000313" key="3">
    <source>
        <dbReference type="EMBL" id="CAD9530562.1"/>
    </source>
</evidence>
<protein>
    <recommendedName>
        <fullName evidence="2">DUF7869 domain-containing protein</fullName>
    </recommendedName>
</protein>
<evidence type="ECO:0000259" key="2">
    <source>
        <dbReference type="Pfam" id="PF25273"/>
    </source>
</evidence>
<gene>
    <name evidence="3" type="ORF">CBRE1094_LOCUS37913</name>
</gene>
<sequence length="202" mass="22424">MDAPTETQFDVPVQQRLAHDPIKSLEDAKKWSSKITGLMIAGLGMLAFVSRDGLGSGGNLSCTVLYLALLRVVAARGGLGQTVNVLLDNTSADNKNNEMIFFLAWLVLIDATEEAGFFCMMKGHTYSRIDQSFRALIGQLLAVPVWTVTLLLRYIHRFLAPYDCSACIELHCLWDWKNFFAPHVHERFGGFATGQFGSGMKF</sequence>
<organism evidence="3">
    <name type="scientific">Haptolina brevifila</name>
    <dbReference type="NCBI Taxonomy" id="156173"/>
    <lineage>
        <taxon>Eukaryota</taxon>
        <taxon>Haptista</taxon>
        <taxon>Haptophyta</taxon>
        <taxon>Prymnesiophyceae</taxon>
        <taxon>Prymnesiales</taxon>
        <taxon>Prymnesiaceae</taxon>
        <taxon>Haptolina</taxon>
    </lineage>
</organism>
<feature type="domain" description="DUF7869" evidence="2">
    <location>
        <begin position="23"/>
        <end position="186"/>
    </location>
</feature>